<evidence type="ECO:0000256" key="2">
    <source>
        <dbReference type="SAM" id="MobiDB-lite"/>
    </source>
</evidence>
<organism evidence="3 4">
    <name type="scientific">Coptis chinensis</name>
    <dbReference type="NCBI Taxonomy" id="261450"/>
    <lineage>
        <taxon>Eukaryota</taxon>
        <taxon>Viridiplantae</taxon>
        <taxon>Streptophyta</taxon>
        <taxon>Embryophyta</taxon>
        <taxon>Tracheophyta</taxon>
        <taxon>Spermatophyta</taxon>
        <taxon>Magnoliopsida</taxon>
        <taxon>Ranunculales</taxon>
        <taxon>Ranunculaceae</taxon>
        <taxon>Coptidoideae</taxon>
        <taxon>Coptis</taxon>
    </lineage>
</organism>
<keyword evidence="4" id="KW-1185">Reference proteome</keyword>
<accession>A0A835LJ97</accession>
<dbReference type="PANTHER" id="PTHR33647">
    <property type="entry name" value="OS01G0793900 PROTEIN"/>
    <property type="match status" value="1"/>
</dbReference>
<evidence type="ECO:0000313" key="3">
    <source>
        <dbReference type="EMBL" id="KAF9589376.1"/>
    </source>
</evidence>
<comment type="caution">
    <text evidence="3">The sequence shown here is derived from an EMBL/GenBank/DDBJ whole genome shotgun (WGS) entry which is preliminary data.</text>
</comment>
<dbReference type="OrthoDB" id="610799at2759"/>
<proteinExistence type="predicted"/>
<evidence type="ECO:0000256" key="1">
    <source>
        <dbReference type="SAM" id="Coils"/>
    </source>
</evidence>
<dbReference type="AlphaFoldDB" id="A0A835LJ97"/>
<dbReference type="PANTHER" id="PTHR33647:SF5">
    <property type="entry name" value="OS01G0793900 PROTEIN"/>
    <property type="match status" value="1"/>
</dbReference>
<dbReference type="Proteomes" id="UP000631114">
    <property type="component" value="Unassembled WGS sequence"/>
</dbReference>
<keyword evidence="1" id="KW-0175">Coiled coil</keyword>
<gene>
    <name evidence="3" type="ORF">IFM89_023310</name>
</gene>
<dbReference type="EMBL" id="JADFTS010000009">
    <property type="protein sequence ID" value="KAF9589376.1"/>
    <property type="molecule type" value="Genomic_DNA"/>
</dbReference>
<name>A0A835LJ97_9MAGN</name>
<feature type="region of interest" description="Disordered" evidence="2">
    <location>
        <begin position="97"/>
        <end position="124"/>
    </location>
</feature>
<feature type="coiled-coil region" evidence="1">
    <location>
        <begin position="54"/>
        <end position="81"/>
    </location>
</feature>
<protein>
    <submittedName>
        <fullName evidence="3">Uncharacterized protein</fullName>
    </submittedName>
</protein>
<reference evidence="3 4" key="1">
    <citation type="submission" date="2020-10" db="EMBL/GenBank/DDBJ databases">
        <title>The Coptis chinensis genome and diversification of protoberbering-type alkaloids.</title>
        <authorList>
            <person name="Wang B."/>
            <person name="Shu S."/>
            <person name="Song C."/>
            <person name="Liu Y."/>
        </authorList>
    </citation>
    <scope>NUCLEOTIDE SEQUENCE [LARGE SCALE GENOMIC DNA]</scope>
    <source>
        <strain evidence="3">HL-2020</strain>
        <tissue evidence="3">Leaf</tissue>
    </source>
</reference>
<evidence type="ECO:0000313" key="4">
    <source>
        <dbReference type="Proteomes" id="UP000631114"/>
    </source>
</evidence>
<sequence length="124" mass="14159">MGNCIRHESSAVWAGEDWSSVISKEPAAKDKLRNKMKKNQRSATTLAGDKRIVRSSTEIKVRITKKELEELLQKVDDVEGLSVEQALSQFMNSRHQYDIQERSSSQLSLQSIPEVDEADNQRRE</sequence>